<evidence type="ECO:0000256" key="1">
    <source>
        <dbReference type="ARBA" id="ARBA00022527"/>
    </source>
</evidence>
<name>A0A1E8Q8F5_9MYCO</name>
<proteinExistence type="predicted"/>
<dbReference type="Gene3D" id="3.30.565.10">
    <property type="entry name" value="Histidine kinase-like ATPase, C-terminal domain"/>
    <property type="match status" value="1"/>
</dbReference>
<keyword evidence="4" id="KW-1185">Reference proteome</keyword>
<reference evidence="3 4" key="1">
    <citation type="submission" date="2016-09" db="EMBL/GenBank/DDBJ databases">
        <title>genome sequence of Mycobacterium sp. 739 SCH.</title>
        <authorList>
            <person name="Greninger A.L."/>
            <person name="Qin X."/>
            <person name="Jerome K."/>
            <person name="Vora S."/>
            <person name="Quinn K."/>
        </authorList>
    </citation>
    <scope>NUCLEOTIDE SEQUENCE [LARGE SCALE GENOMIC DNA]</scope>
    <source>
        <strain evidence="3 4">SCH</strain>
    </source>
</reference>
<dbReference type="EMBL" id="MCHX01000012">
    <property type="protein sequence ID" value="OFJ54541.1"/>
    <property type="molecule type" value="Genomic_DNA"/>
</dbReference>
<dbReference type="GO" id="GO:0004674">
    <property type="term" value="F:protein serine/threonine kinase activity"/>
    <property type="evidence" value="ECO:0007669"/>
    <property type="project" value="UniProtKB-KW"/>
</dbReference>
<keyword evidence="1" id="KW-0808">Transferase</keyword>
<dbReference type="CDD" id="cd16936">
    <property type="entry name" value="HATPase_RsbW-like"/>
    <property type="match status" value="1"/>
</dbReference>
<organism evidence="3 4">
    <name type="scientific">Mycolicibacterium grossiae</name>
    <dbReference type="NCBI Taxonomy" id="1552759"/>
    <lineage>
        <taxon>Bacteria</taxon>
        <taxon>Bacillati</taxon>
        <taxon>Actinomycetota</taxon>
        <taxon>Actinomycetes</taxon>
        <taxon>Mycobacteriales</taxon>
        <taxon>Mycobacteriaceae</taxon>
        <taxon>Mycolicibacterium</taxon>
    </lineage>
</organism>
<feature type="domain" description="Histidine kinase/HSP90-like ATPase" evidence="2">
    <location>
        <begin position="7"/>
        <end position="124"/>
    </location>
</feature>
<accession>A0A1E8Q8F5</accession>
<gene>
    <name evidence="3" type="ORF">BEL07_07020</name>
</gene>
<keyword evidence="1" id="KW-0418">Kinase</keyword>
<keyword evidence="1" id="KW-0723">Serine/threonine-protein kinase</keyword>
<dbReference type="SUPFAM" id="SSF55874">
    <property type="entry name" value="ATPase domain of HSP90 chaperone/DNA topoisomerase II/histidine kinase"/>
    <property type="match status" value="1"/>
</dbReference>
<evidence type="ECO:0000313" key="4">
    <source>
        <dbReference type="Proteomes" id="UP000178953"/>
    </source>
</evidence>
<dbReference type="Proteomes" id="UP000178953">
    <property type="component" value="Unassembled WGS sequence"/>
</dbReference>
<dbReference type="Pfam" id="PF13581">
    <property type="entry name" value="HATPase_c_2"/>
    <property type="match status" value="1"/>
</dbReference>
<evidence type="ECO:0000313" key="3">
    <source>
        <dbReference type="EMBL" id="OFJ54541.1"/>
    </source>
</evidence>
<dbReference type="InterPro" id="IPR003594">
    <property type="entry name" value="HATPase_dom"/>
</dbReference>
<comment type="caution">
    <text evidence="3">The sequence shown here is derived from an EMBL/GenBank/DDBJ whole genome shotgun (WGS) entry which is preliminary data.</text>
</comment>
<dbReference type="InterPro" id="IPR050267">
    <property type="entry name" value="Anti-sigma-factor_SerPK"/>
</dbReference>
<dbReference type="PANTHER" id="PTHR35526:SF3">
    <property type="entry name" value="ANTI-SIGMA-F FACTOR RSBW"/>
    <property type="match status" value="1"/>
</dbReference>
<dbReference type="InterPro" id="IPR036890">
    <property type="entry name" value="HATPase_C_sf"/>
</dbReference>
<protein>
    <recommendedName>
        <fullName evidence="2">Histidine kinase/HSP90-like ATPase domain-containing protein</fullName>
    </recommendedName>
</protein>
<evidence type="ECO:0000259" key="2">
    <source>
        <dbReference type="Pfam" id="PF13581"/>
    </source>
</evidence>
<dbReference type="PANTHER" id="PTHR35526">
    <property type="entry name" value="ANTI-SIGMA-F FACTOR RSBW-RELATED"/>
    <property type="match status" value="1"/>
</dbReference>
<dbReference type="AlphaFoldDB" id="A0A1E8Q8F5"/>
<sequence length="149" mass="16244">MRRLGRADGRTVAHFRDELSTWIADGFRLSDERRADILLAVDEALSNCADHAYEGRAESGPMRLTAEYDGGQDTLRFEVSDEGVWREPATTGATALRGRGLILMRSLADGVQIDRRADGTTVSIHFHDCPSETPLGETRELALSGSGPA</sequence>